<gene>
    <name evidence="3" type="ORF">M3202_12375</name>
</gene>
<keyword evidence="1" id="KW-0175">Coiled coil</keyword>
<organism evidence="3 4">
    <name type="scientific">Halalkalibacter oceani</name>
    <dbReference type="NCBI Taxonomy" id="1653776"/>
    <lineage>
        <taxon>Bacteria</taxon>
        <taxon>Bacillati</taxon>
        <taxon>Bacillota</taxon>
        <taxon>Bacilli</taxon>
        <taxon>Bacillales</taxon>
        <taxon>Bacillaceae</taxon>
        <taxon>Halalkalibacter</taxon>
    </lineage>
</organism>
<dbReference type="AlphaFoldDB" id="A0A9X2IP60"/>
<feature type="coiled-coil region" evidence="1">
    <location>
        <begin position="31"/>
        <end position="58"/>
    </location>
</feature>
<dbReference type="Proteomes" id="UP001139179">
    <property type="component" value="Unassembled WGS sequence"/>
</dbReference>
<keyword evidence="2" id="KW-0812">Transmembrane</keyword>
<protein>
    <submittedName>
        <fullName evidence="3">Uncharacterized protein</fullName>
    </submittedName>
</protein>
<name>A0A9X2IP60_9BACI</name>
<comment type="caution">
    <text evidence="3">The sequence shown here is derived from an EMBL/GenBank/DDBJ whole genome shotgun (WGS) entry which is preliminary data.</text>
</comment>
<dbReference type="EMBL" id="JAMBOL010000010">
    <property type="protein sequence ID" value="MCM3714875.1"/>
    <property type="molecule type" value="Genomic_DNA"/>
</dbReference>
<keyword evidence="4" id="KW-1185">Reference proteome</keyword>
<evidence type="ECO:0000256" key="1">
    <source>
        <dbReference type="SAM" id="Coils"/>
    </source>
</evidence>
<accession>A0A9X2IP60</accession>
<dbReference type="RefSeq" id="WP_251223642.1">
    <property type="nucleotide sequence ID" value="NZ_JAMBOL010000010.1"/>
</dbReference>
<evidence type="ECO:0000313" key="4">
    <source>
        <dbReference type="Proteomes" id="UP001139179"/>
    </source>
</evidence>
<keyword evidence="2" id="KW-0472">Membrane</keyword>
<feature type="transmembrane region" description="Helical" evidence="2">
    <location>
        <begin position="6"/>
        <end position="23"/>
    </location>
</feature>
<reference evidence="3" key="1">
    <citation type="submission" date="2022-05" db="EMBL/GenBank/DDBJ databases">
        <title>Comparative Genomics of Spacecraft Associated Microbes.</title>
        <authorList>
            <person name="Tran M.T."/>
            <person name="Wright A."/>
            <person name="Seuylemezian A."/>
            <person name="Eisen J."/>
            <person name="Coil D."/>
        </authorList>
    </citation>
    <scope>NUCLEOTIDE SEQUENCE</scope>
    <source>
        <strain evidence="3">214.1.1</strain>
    </source>
</reference>
<evidence type="ECO:0000313" key="3">
    <source>
        <dbReference type="EMBL" id="MCM3714875.1"/>
    </source>
</evidence>
<evidence type="ECO:0000256" key="2">
    <source>
        <dbReference type="SAM" id="Phobius"/>
    </source>
</evidence>
<keyword evidence="2" id="KW-1133">Transmembrane helix</keyword>
<proteinExistence type="predicted"/>
<sequence>MLEFLFVLLVLFVIIMLIVQSLIDRAMKHFKVENELKIKELEYEIEKLRQMISQKENL</sequence>